<accession>A0A4R7NMP2</accession>
<protein>
    <submittedName>
        <fullName evidence="6">LysR family transcriptional regulator</fullName>
    </submittedName>
</protein>
<evidence type="ECO:0000256" key="4">
    <source>
        <dbReference type="ARBA" id="ARBA00023163"/>
    </source>
</evidence>
<evidence type="ECO:0000256" key="3">
    <source>
        <dbReference type="ARBA" id="ARBA00023125"/>
    </source>
</evidence>
<dbReference type="GO" id="GO:0005829">
    <property type="term" value="C:cytosol"/>
    <property type="evidence" value="ECO:0007669"/>
    <property type="project" value="TreeGrafter"/>
</dbReference>
<dbReference type="Gene3D" id="3.40.190.10">
    <property type="entry name" value="Periplasmic binding protein-like II"/>
    <property type="match status" value="2"/>
</dbReference>
<proteinExistence type="inferred from homology"/>
<sequence>MTELHREAFEYAPNMRRLRAVIAVAEAGSVMRAAETLHLSQPAVTRAVRDLEKELGLALFERHRSGMLCTTAGKIVLHRFRRALQQLIEAETALARLHPEGNFERLPQRLSHRQLTVLVAVADLHNEPLAAKRLGLTQPAVSGNLRDLERLLGVSLFLRTQRGMLATDGGAVLIRHFKVALRELSLVSDDLSAWQGEVRGRVVIGTLPLSSSLLVPHAVDALLRELPGLNVTIIEGTYDALFESLRHGEIDILIGALRQAGTSEDTHQQRLFHDRLAVAARHDHPLMQHASLQLCDLLDAQWIAPRQGTPARVSFEQEFRSAGLTTPSVVVESGNLSTIRTLLLDSDRVTLVSPHQVFFEVQSGQLALLPIKLTGTLRPIGITTRADDSPTQALKVLKDILLALGERMADPTSLIRTCTG</sequence>
<gene>
    <name evidence="6" type="ORF">C8E00_10488</name>
</gene>
<dbReference type="InterPro" id="IPR050950">
    <property type="entry name" value="HTH-type_LysR_regulators"/>
</dbReference>
<dbReference type="Gene3D" id="1.10.10.10">
    <property type="entry name" value="Winged helix-like DNA-binding domain superfamily/Winged helix DNA-binding domain"/>
    <property type="match status" value="2"/>
</dbReference>
<dbReference type="RefSeq" id="WP_133697320.1">
    <property type="nucleotide sequence ID" value="NZ_SOBR01000004.1"/>
</dbReference>
<dbReference type="FunFam" id="1.10.10.10:FF:000001">
    <property type="entry name" value="LysR family transcriptional regulator"/>
    <property type="match status" value="1"/>
</dbReference>
<feature type="domain" description="HTH lysR-type" evidence="5">
    <location>
        <begin position="113"/>
        <end position="167"/>
    </location>
</feature>
<dbReference type="GO" id="GO:0003677">
    <property type="term" value="F:DNA binding"/>
    <property type="evidence" value="ECO:0007669"/>
    <property type="project" value="UniProtKB-KW"/>
</dbReference>
<keyword evidence="3" id="KW-0238">DNA-binding</keyword>
<dbReference type="OrthoDB" id="9814165at2"/>
<comment type="caution">
    <text evidence="6">The sequence shown here is derived from an EMBL/GenBank/DDBJ whole genome shotgun (WGS) entry which is preliminary data.</text>
</comment>
<dbReference type="AlphaFoldDB" id="A0A4R7NMP2"/>
<keyword evidence="7" id="KW-1185">Reference proteome</keyword>
<name>A0A4R7NMP2_9GAMM</name>
<feature type="domain" description="HTH lysR-type" evidence="5">
    <location>
        <begin position="13"/>
        <end position="70"/>
    </location>
</feature>
<dbReference type="Proteomes" id="UP000295380">
    <property type="component" value="Unassembled WGS sequence"/>
</dbReference>
<dbReference type="Pfam" id="PF03466">
    <property type="entry name" value="LysR_substrate"/>
    <property type="match status" value="1"/>
</dbReference>
<dbReference type="PANTHER" id="PTHR30419:SF14">
    <property type="entry name" value="LYSR FAMILY TRANSCRIPTIONAL REGULATOR"/>
    <property type="match status" value="1"/>
</dbReference>
<dbReference type="InterPro" id="IPR000847">
    <property type="entry name" value="LysR_HTH_N"/>
</dbReference>
<reference evidence="6 7" key="1">
    <citation type="submission" date="2019-03" db="EMBL/GenBank/DDBJ databases">
        <title>Genomic Encyclopedia of Type Strains, Phase IV (KMG-IV): sequencing the most valuable type-strain genomes for metagenomic binning, comparative biology and taxonomic classification.</title>
        <authorList>
            <person name="Goeker M."/>
        </authorList>
    </citation>
    <scope>NUCLEOTIDE SEQUENCE [LARGE SCALE GENOMIC DNA]</scope>
    <source>
        <strain evidence="6 7">DSM 6770</strain>
    </source>
</reference>
<keyword evidence="2" id="KW-0805">Transcription regulation</keyword>
<evidence type="ECO:0000256" key="1">
    <source>
        <dbReference type="ARBA" id="ARBA00009437"/>
    </source>
</evidence>
<dbReference type="GO" id="GO:0003700">
    <property type="term" value="F:DNA-binding transcription factor activity"/>
    <property type="evidence" value="ECO:0007669"/>
    <property type="project" value="InterPro"/>
</dbReference>
<dbReference type="PRINTS" id="PR00039">
    <property type="entry name" value="HTHLYSR"/>
</dbReference>
<dbReference type="PANTHER" id="PTHR30419">
    <property type="entry name" value="HTH-TYPE TRANSCRIPTIONAL REGULATOR YBHD"/>
    <property type="match status" value="1"/>
</dbReference>
<dbReference type="InterPro" id="IPR036390">
    <property type="entry name" value="WH_DNA-bd_sf"/>
</dbReference>
<evidence type="ECO:0000313" key="7">
    <source>
        <dbReference type="Proteomes" id="UP000295380"/>
    </source>
</evidence>
<dbReference type="InterPro" id="IPR036388">
    <property type="entry name" value="WH-like_DNA-bd_sf"/>
</dbReference>
<evidence type="ECO:0000259" key="5">
    <source>
        <dbReference type="PROSITE" id="PS50931"/>
    </source>
</evidence>
<keyword evidence="4" id="KW-0804">Transcription</keyword>
<dbReference type="SUPFAM" id="SSF53850">
    <property type="entry name" value="Periplasmic binding protein-like II"/>
    <property type="match status" value="1"/>
</dbReference>
<dbReference type="InterPro" id="IPR005119">
    <property type="entry name" value="LysR_subst-bd"/>
</dbReference>
<evidence type="ECO:0000256" key="2">
    <source>
        <dbReference type="ARBA" id="ARBA00023015"/>
    </source>
</evidence>
<evidence type="ECO:0000313" key="6">
    <source>
        <dbReference type="EMBL" id="TDU21908.1"/>
    </source>
</evidence>
<dbReference type="EMBL" id="SOBR01000004">
    <property type="protein sequence ID" value="TDU21908.1"/>
    <property type="molecule type" value="Genomic_DNA"/>
</dbReference>
<organism evidence="6 7">
    <name type="scientific">Chromohalobacter marismortui</name>
    <dbReference type="NCBI Taxonomy" id="42055"/>
    <lineage>
        <taxon>Bacteria</taxon>
        <taxon>Pseudomonadati</taxon>
        <taxon>Pseudomonadota</taxon>
        <taxon>Gammaproteobacteria</taxon>
        <taxon>Oceanospirillales</taxon>
        <taxon>Halomonadaceae</taxon>
        <taxon>Chromohalobacter</taxon>
    </lineage>
</organism>
<dbReference type="Pfam" id="PF00126">
    <property type="entry name" value="HTH_1"/>
    <property type="match status" value="2"/>
</dbReference>
<comment type="similarity">
    <text evidence="1">Belongs to the LysR transcriptional regulatory family.</text>
</comment>
<dbReference type="SUPFAM" id="SSF46785">
    <property type="entry name" value="Winged helix' DNA-binding domain"/>
    <property type="match status" value="2"/>
</dbReference>
<dbReference type="PROSITE" id="PS50931">
    <property type="entry name" value="HTH_LYSR"/>
    <property type="match status" value="2"/>
</dbReference>